<organism evidence="3">
    <name type="scientific">Calcidiscus leptoporus</name>
    <dbReference type="NCBI Taxonomy" id="127549"/>
    <lineage>
        <taxon>Eukaryota</taxon>
        <taxon>Haptista</taxon>
        <taxon>Haptophyta</taxon>
        <taxon>Prymnesiophyceae</taxon>
        <taxon>Coccolithales</taxon>
        <taxon>Calcidiscaceae</taxon>
        <taxon>Calcidiscus</taxon>
    </lineage>
</organism>
<dbReference type="PANTHER" id="PTHR48050">
    <property type="entry name" value="STEROL 3-BETA-GLUCOSYLTRANSFERASE"/>
    <property type="match status" value="1"/>
</dbReference>
<dbReference type="InterPro" id="IPR050426">
    <property type="entry name" value="Glycosyltransferase_28"/>
</dbReference>
<dbReference type="EMBL" id="HBER01039655">
    <property type="protein sequence ID" value="CAD8544781.1"/>
    <property type="molecule type" value="Transcribed_RNA"/>
</dbReference>
<gene>
    <name evidence="3" type="ORF">CLEP1334_LOCUS20069</name>
</gene>
<feature type="domain" description="Erythromycin biosynthesis protein CIII-like C-terminal" evidence="2">
    <location>
        <begin position="294"/>
        <end position="388"/>
    </location>
</feature>
<keyword evidence="1" id="KW-0808">Transferase</keyword>
<evidence type="ECO:0000256" key="1">
    <source>
        <dbReference type="ARBA" id="ARBA00022679"/>
    </source>
</evidence>
<dbReference type="CDD" id="cd03784">
    <property type="entry name" value="GT1_Gtf-like"/>
    <property type="match status" value="1"/>
</dbReference>
<dbReference type="FunFam" id="3.40.50.2000:FF:000009">
    <property type="entry name" value="Sterol 3-beta-glucosyltransferase UGT80A2"/>
    <property type="match status" value="1"/>
</dbReference>
<dbReference type="PANTHER" id="PTHR48050:SF13">
    <property type="entry name" value="STEROL 3-BETA-GLUCOSYLTRANSFERASE UGT80A2"/>
    <property type="match status" value="1"/>
</dbReference>
<dbReference type="GO" id="GO:0016906">
    <property type="term" value="F:sterol 3-beta-glucosyltransferase activity"/>
    <property type="evidence" value="ECO:0007669"/>
    <property type="project" value="UniProtKB-ARBA"/>
</dbReference>
<sequence length="415" mass="44191">MVRKAGVKCVAASENVADLLEALGAMDLSDMGICNLIKIVKALAAYKASPAHRSALQADNKAGYELALAFKPDVILLAGFEYGVWASVGEALGVPVVRYDLQPNYPTTEIGFFKREDGSMPKCLNKLAYEAFNKKAIAEAQRPRALELRTLAGLSHVTHSDGSCLTLPPELPQLCAMSPSFVPQPSDWPSFKEMVGYWMMPPTIGFEPSEELADFLARDGGAPVYIGFGSMKGSPAFCTKLSTMAIAALAHAQMRGILLGGWAGLTAQVLDTSTDQGRRLAAYAAKHVLELPACPHDWLFPRCAAVVHHGGAGTTSVGLRAGRPTIICAVTGDQPWHGSLVAKKQLGLYAGTVSTVTGTSLGELLLKVVADPEIASSVAEMSRSLAAENGTLRSNEFIERAISTFPYPWLTRKGA</sequence>
<dbReference type="InterPro" id="IPR002213">
    <property type="entry name" value="UDP_glucos_trans"/>
</dbReference>
<evidence type="ECO:0000313" key="3">
    <source>
        <dbReference type="EMBL" id="CAD8544781.1"/>
    </source>
</evidence>
<protein>
    <recommendedName>
        <fullName evidence="2">Erythromycin biosynthesis protein CIII-like C-terminal domain-containing protein</fullName>
    </recommendedName>
</protein>
<evidence type="ECO:0000259" key="2">
    <source>
        <dbReference type="Pfam" id="PF06722"/>
    </source>
</evidence>
<dbReference type="Gene3D" id="3.40.50.2000">
    <property type="entry name" value="Glycogen Phosphorylase B"/>
    <property type="match status" value="2"/>
</dbReference>
<dbReference type="Pfam" id="PF06722">
    <property type="entry name" value="EryCIII-like_C"/>
    <property type="match status" value="1"/>
</dbReference>
<dbReference type="AlphaFoldDB" id="A0A7S0J9G5"/>
<proteinExistence type="predicted"/>
<reference evidence="3" key="1">
    <citation type="submission" date="2021-01" db="EMBL/GenBank/DDBJ databases">
        <authorList>
            <person name="Corre E."/>
            <person name="Pelletier E."/>
            <person name="Niang G."/>
            <person name="Scheremetjew M."/>
            <person name="Finn R."/>
            <person name="Kale V."/>
            <person name="Holt S."/>
            <person name="Cochrane G."/>
            <person name="Meng A."/>
            <person name="Brown T."/>
            <person name="Cohen L."/>
        </authorList>
    </citation>
    <scope>NUCLEOTIDE SEQUENCE</scope>
    <source>
        <strain evidence="3">RCC1130</strain>
    </source>
</reference>
<name>A0A7S0J9G5_9EUKA</name>
<dbReference type="SUPFAM" id="SSF53756">
    <property type="entry name" value="UDP-Glycosyltransferase/glycogen phosphorylase"/>
    <property type="match status" value="1"/>
</dbReference>
<accession>A0A7S0J9G5</accession>
<dbReference type="InterPro" id="IPR010610">
    <property type="entry name" value="EryCIII-like_C"/>
</dbReference>